<dbReference type="eggNOG" id="ENOG502Z8H1">
    <property type="taxonomic scope" value="Bacteria"/>
</dbReference>
<feature type="transmembrane region" description="Helical" evidence="1">
    <location>
        <begin position="82"/>
        <end position="100"/>
    </location>
</feature>
<dbReference type="RefSeq" id="WP_012924875.1">
    <property type="nucleotide sequence ID" value="NC_013730.1"/>
</dbReference>
<reference evidence="2 3" key="1">
    <citation type="journal article" date="2010" name="Stand. Genomic Sci.">
        <title>Complete genome sequence of Spirosoma linguale type strain (1).</title>
        <authorList>
            <person name="Lail K."/>
            <person name="Sikorski J."/>
            <person name="Saunders E."/>
            <person name="Lapidus A."/>
            <person name="Glavina Del Rio T."/>
            <person name="Copeland A."/>
            <person name="Tice H."/>
            <person name="Cheng J.-F."/>
            <person name="Lucas S."/>
            <person name="Nolan M."/>
            <person name="Bruce D."/>
            <person name="Goodwin L."/>
            <person name="Pitluck S."/>
            <person name="Ivanova N."/>
            <person name="Mavromatis K."/>
            <person name="Ovchinnikova G."/>
            <person name="Pati A."/>
            <person name="Chen A."/>
            <person name="Palaniappan K."/>
            <person name="Land M."/>
            <person name="Hauser L."/>
            <person name="Chang Y.-J."/>
            <person name="Jeffries C.D."/>
            <person name="Chain P."/>
            <person name="Brettin T."/>
            <person name="Detter J.C."/>
            <person name="Schuetze A."/>
            <person name="Rohde M."/>
            <person name="Tindall B.J."/>
            <person name="Goeker M."/>
            <person name="Bristow J."/>
            <person name="Eisen J.A."/>
            <person name="Markowitz V."/>
            <person name="Hugenholtz P."/>
            <person name="Kyrpides N.C."/>
            <person name="Klenk H.-P."/>
            <person name="Chen F."/>
        </authorList>
    </citation>
    <scope>NUCLEOTIDE SEQUENCE [LARGE SCALE GENOMIC DNA]</scope>
    <source>
        <strain evidence="3">ATCC 33905 / DSM 74 / LMG 10896 / Claus 1</strain>
    </source>
</reference>
<dbReference type="InterPro" id="IPR025671">
    <property type="entry name" value="HXXEE"/>
</dbReference>
<feature type="transmembrane region" description="Helical" evidence="1">
    <location>
        <begin position="133"/>
        <end position="157"/>
    </location>
</feature>
<proteinExistence type="predicted"/>
<accession>D2QD93</accession>
<keyword evidence="3" id="KW-1185">Reference proteome</keyword>
<protein>
    <recommendedName>
        <fullName evidence="4">HXXEE domain-containing protein</fullName>
    </recommendedName>
</protein>
<feature type="transmembrane region" description="Helical" evidence="1">
    <location>
        <begin position="169"/>
        <end position="190"/>
    </location>
</feature>
<evidence type="ECO:0008006" key="4">
    <source>
        <dbReference type="Google" id="ProtNLM"/>
    </source>
</evidence>
<evidence type="ECO:0000313" key="3">
    <source>
        <dbReference type="Proteomes" id="UP000002028"/>
    </source>
</evidence>
<keyword evidence="1" id="KW-1133">Transmembrane helix</keyword>
<keyword evidence="1" id="KW-0812">Transmembrane</keyword>
<evidence type="ECO:0000313" key="2">
    <source>
        <dbReference type="EMBL" id="ADB36323.1"/>
    </source>
</evidence>
<organism evidence="2 3">
    <name type="scientific">Spirosoma linguale (strain ATCC 33905 / DSM 74 / LMG 10896 / Claus 1)</name>
    <dbReference type="NCBI Taxonomy" id="504472"/>
    <lineage>
        <taxon>Bacteria</taxon>
        <taxon>Pseudomonadati</taxon>
        <taxon>Bacteroidota</taxon>
        <taxon>Cytophagia</taxon>
        <taxon>Cytophagales</taxon>
        <taxon>Cytophagaceae</taxon>
        <taxon>Spirosoma</taxon>
    </lineage>
</organism>
<dbReference type="Pfam" id="PF13787">
    <property type="entry name" value="HXXEE"/>
    <property type="match status" value="1"/>
</dbReference>
<dbReference type="AlphaFoldDB" id="D2QD93"/>
<dbReference type="KEGG" id="sli:Slin_0258"/>
<name>D2QD93_SPILD</name>
<feature type="transmembrane region" description="Helical" evidence="1">
    <location>
        <begin position="7"/>
        <end position="26"/>
    </location>
</feature>
<feature type="transmembrane region" description="Helical" evidence="1">
    <location>
        <begin position="106"/>
        <end position="126"/>
    </location>
</feature>
<evidence type="ECO:0000256" key="1">
    <source>
        <dbReference type="SAM" id="Phobius"/>
    </source>
</evidence>
<sequence>MDFLRKYWYDLAGILAVITFTGLFIFHNSLTNYQILMWLSLVTLFLHQLEEYRIVGTFPGMVNKAMYNSDAPDRYPLNTNTAFYVNVVIGWGFYLLAAILGEKAVWLGIATILVSLGNTVAHTTVFNIKGKTLYNAGLATCWSLFVPCIYFFITTIYKENLVSITDYLIGIPLGVVLNVVGILKLIDWLADKNTNYIFEQRNLLPKDRKK</sequence>
<gene>
    <name evidence="2" type="ordered locus">Slin_0258</name>
</gene>
<keyword evidence="1" id="KW-0472">Membrane</keyword>
<dbReference type="Proteomes" id="UP000002028">
    <property type="component" value="Chromosome"/>
</dbReference>
<feature type="transmembrane region" description="Helical" evidence="1">
    <location>
        <begin position="32"/>
        <end position="49"/>
    </location>
</feature>
<dbReference type="EMBL" id="CP001769">
    <property type="protein sequence ID" value="ADB36323.1"/>
    <property type="molecule type" value="Genomic_DNA"/>
</dbReference>
<dbReference type="HOGENOM" id="CLU_098225_0_0_10"/>